<dbReference type="PANTHER" id="PTHR13451">
    <property type="entry name" value="CLASS II CROSSOVER JUNCTION ENDONUCLEASE MUS81"/>
    <property type="match status" value="1"/>
</dbReference>
<dbReference type="SUPFAM" id="SSF47781">
    <property type="entry name" value="RuvA domain 2-like"/>
    <property type="match status" value="1"/>
</dbReference>
<dbReference type="GO" id="GO:0005634">
    <property type="term" value="C:nucleus"/>
    <property type="evidence" value="ECO:0007669"/>
    <property type="project" value="TreeGrafter"/>
</dbReference>
<dbReference type="GO" id="GO:0031573">
    <property type="term" value="P:mitotic intra-S DNA damage checkpoint signaling"/>
    <property type="evidence" value="ECO:0007669"/>
    <property type="project" value="TreeGrafter"/>
</dbReference>
<dbReference type="GO" id="GO:0006308">
    <property type="term" value="P:DNA catabolic process"/>
    <property type="evidence" value="ECO:0007669"/>
    <property type="project" value="InterPro"/>
</dbReference>
<evidence type="ECO:0000256" key="1">
    <source>
        <dbReference type="ARBA" id="ARBA00022801"/>
    </source>
</evidence>
<protein>
    <recommendedName>
        <fullName evidence="2">ERCC4 domain-containing protein</fullName>
    </recommendedName>
</protein>
<dbReference type="SUPFAM" id="SSF52980">
    <property type="entry name" value="Restriction endonuclease-like"/>
    <property type="match status" value="1"/>
</dbReference>
<dbReference type="Gene3D" id="1.10.150.20">
    <property type="entry name" value="5' to 3' exonuclease, C-terminal subdomain"/>
    <property type="match status" value="1"/>
</dbReference>
<dbReference type="Gene3D" id="3.40.50.10130">
    <property type="match status" value="1"/>
</dbReference>
<dbReference type="GO" id="GO:0048476">
    <property type="term" value="C:Holliday junction resolvase complex"/>
    <property type="evidence" value="ECO:0007669"/>
    <property type="project" value="TreeGrafter"/>
</dbReference>
<dbReference type="InterPro" id="IPR011335">
    <property type="entry name" value="Restrct_endonuc-II-like"/>
</dbReference>
<dbReference type="SMART" id="SM00891">
    <property type="entry name" value="ERCC4"/>
    <property type="match status" value="1"/>
</dbReference>
<dbReference type="GO" id="GO:0000712">
    <property type="term" value="P:resolution of meiotic recombination intermediates"/>
    <property type="evidence" value="ECO:0007669"/>
    <property type="project" value="TreeGrafter"/>
</dbReference>
<dbReference type="Pfam" id="PF02732">
    <property type="entry name" value="ERCC4"/>
    <property type="match status" value="1"/>
</dbReference>
<keyword evidence="1" id="KW-0378">Hydrolase</keyword>
<feature type="domain" description="ERCC4" evidence="2">
    <location>
        <begin position="1"/>
        <end position="84"/>
    </location>
</feature>
<evidence type="ECO:0000259" key="2">
    <source>
        <dbReference type="SMART" id="SM00891"/>
    </source>
</evidence>
<dbReference type="InterPro" id="IPR010994">
    <property type="entry name" value="RuvA_2-like"/>
</dbReference>
<dbReference type="GO" id="GO:0003677">
    <property type="term" value="F:DNA binding"/>
    <property type="evidence" value="ECO:0007669"/>
    <property type="project" value="InterPro"/>
</dbReference>
<dbReference type="InterPro" id="IPR033309">
    <property type="entry name" value="Mus81"/>
</dbReference>
<accession>A0A6C0K0I3</accession>
<dbReference type="InterPro" id="IPR006166">
    <property type="entry name" value="ERCC4_domain"/>
</dbReference>
<dbReference type="CDD" id="cd20074">
    <property type="entry name" value="XPF_nuclease_Mus81"/>
    <property type="match status" value="1"/>
</dbReference>
<dbReference type="AlphaFoldDB" id="A0A6C0K0I3"/>
<reference evidence="3" key="1">
    <citation type="journal article" date="2020" name="Nature">
        <title>Giant virus diversity and host interactions through global metagenomics.</title>
        <authorList>
            <person name="Schulz F."/>
            <person name="Roux S."/>
            <person name="Paez-Espino D."/>
            <person name="Jungbluth S."/>
            <person name="Walsh D.A."/>
            <person name="Denef V.J."/>
            <person name="McMahon K.D."/>
            <person name="Konstantinidis K.T."/>
            <person name="Eloe-Fadrosh E.A."/>
            <person name="Kyrpides N.C."/>
            <person name="Woyke T."/>
        </authorList>
    </citation>
    <scope>NUCLEOTIDE SEQUENCE</scope>
    <source>
        <strain evidence="3">GVMAG-S-1101165-84</strain>
    </source>
</reference>
<dbReference type="GO" id="GO:0008821">
    <property type="term" value="F:crossover junction DNA endonuclease activity"/>
    <property type="evidence" value="ECO:0007669"/>
    <property type="project" value="InterPro"/>
</dbReference>
<proteinExistence type="predicted"/>
<dbReference type="GO" id="GO:0000727">
    <property type="term" value="P:double-strand break repair via break-induced replication"/>
    <property type="evidence" value="ECO:0007669"/>
    <property type="project" value="TreeGrafter"/>
</dbReference>
<evidence type="ECO:0000313" key="3">
    <source>
        <dbReference type="EMBL" id="QHU11209.1"/>
    </source>
</evidence>
<dbReference type="GO" id="GO:0048257">
    <property type="term" value="F:3'-flap endonuclease activity"/>
    <property type="evidence" value="ECO:0007669"/>
    <property type="project" value="TreeGrafter"/>
</dbReference>
<dbReference type="InterPro" id="IPR047416">
    <property type="entry name" value="XPF_nuclease_Mus81"/>
</dbReference>
<dbReference type="EMBL" id="MN740780">
    <property type="protein sequence ID" value="QHU11209.1"/>
    <property type="molecule type" value="Genomic_DNA"/>
</dbReference>
<name>A0A6C0K0I3_9ZZZZ</name>
<sequence length="225" mass="24779">MLIIDTRERHLIPLVDDCVQQTLPIGDIWIGQDVTATTLIIERKTIKDLEASVLDGRYREQKGRLLAFCQERNASPMYLLEGNYAETTGRLKPQALMKLVARLQLKHGIAVMHTEDVKETASLLDALHKYWQEDPANLTKETGTLTAATGIHVSKKANADDPSQFLLQCLMQCPGVSLRIGQALLTAYPSFAALMAATEKEIASVDAAGRKVGPVIGKRLKGFLI</sequence>
<dbReference type="PANTHER" id="PTHR13451:SF0">
    <property type="entry name" value="CROSSOVER JUNCTION ENDONUCLEASE MUS81"/>
    <property type="match status" value="1"/>
</dbReference>
<organism evidence="3">
    <name type="scientific">viral metagenome</name>
    <dbReference type="NCBI Taxonomy" id="1070528"/>
    <lineage>
        <taxon>unclassified sequences</taxon>
        <taxon>metagenomes</taxon>
        <taxon>organismal metagenomes</taxon>
    </lineage>
</organism>